<keyword evidence="3" id="KW-0813">Transport</keyword>
<feature type="transmembrane region" description="Helical" evidence="10">
    <location>
        <begin position="288"/>
        <end position="316"/>
    </location>
</feature>
<evidence type="ECO:0000256" key="4">
    <source>
        <dbReference type="ARBA" id="ARBA00022692"/>
    </source>
</evidence>
<organism evidence="12 13">
    <name type="scientific">Acrasis kona</name>
    <dbReference type="NCBI Taxonomy" id="1008807"/>
    <lineage>
        <taxon>Eukaryota</taxon>
        <taxon>Discoba</taxon>
        <taxon>Heterolobosea</taxon>
        <taxon>Tetramitia</taxon>
        <taxon>Eutetramitia</taxon>
        <taxon>Acrasidae</taxon>
        <taxon>Acrasis</taxon>
    </lineage>
</organism>
<dbReference type="PANTHER" id="PTHR31998">
    <property type="entry name" value="K(+)-INSENSITIVE PYROPHOSPHATE-ENERGIZED PROTON PUMP"/>
    <property type="match status" value="1"/>
</dbReference>
<dbReference type="GO" id="GO:0016020">
    <property type="term" value="C:membrane"/>
    <property type="evidence" value="ECO:0007669"/>
    <property type="project" value="InterPro"/>
</dbReference>
<feature type="transmembrane region" description="Helical" evidence="10">
    <location>
        <begin position="625"/>
        <end position="647"/>
    </location>
</feature>
<keyword evidence="13" id="KW-1185">Reference proteome</keyword>
<keyword evidence="7 10" id="KW-1133">Transmembrane helix</keyword>
<feature type="transmembrane region" description="Helical" evidence="10">
    <location>
        <begin position="730"/>
        <end position="749"/>
    </location>
</feature>
<dbReference type="GO" id="GO:0012505">
    <property type="term" value="C:endomembrane system"/>
    <property type="evidence" value="ECO:0007669"/>
    <property type="project" value="UniProtKB-SubCell"/>
</dbReference>
<dbReference type="EMBL" id="JAOPGA020000969">
    <property type="protein sequence ID" value="KAL0483580.1"/>
    <property type="molecule type" value="Genomic_DNA"/>
</dbReference>
<evidence type="ECO:0000313" key="13">
    <source>
        <dbReference type="Proteomes" id="UP001431209"/>
    </source>
</evidence>
<feature type="transmembrane region" description="Helical" evidence="10">
    <location>
        <begin position="595"/>
        <end position="613"/>
    </location>
</feature>
<keyword evidence="4 10" id="KW-0812">Transmembrane</keyword>
<keyword evidence="8" id="KW-0406">Ion transport</keyword>
<feature type="transmembrane region" description="Helical" evidence="10">
    <location>
        <begin position="691"/>
        <end position="709"/>
    </location>
</feature>
<feature type="transmembrane region" description="Helical" evidence="10">
    <location>
        <begin position="153"/>
        <end position="178"/>
    </location>
</feature>
<gene>
    <name evidence="12" type="ORF">AKO1_014572</name>
</gene>
<comment type="caution">
    <text evidence="12">The sequence shown here is derived from an EMBL/GenBank/DDBJ whole genome shotgun (WGS) entry which is preliminary data.</text>
</comment>
<accession>A0AAW2Z2I9</accession>
<dbReference type="EC" id="7.1.3.1" evidence="2"/>
<sequence>MQTAPLVIVLLALLALISAQSQVCLNNGCFLTLRGMQNLTAEASTVQGEDLVYVLTDANGNPVENHPIYMTYKHRELNSTSANANRIKPYFEVKHQLTDHDGLFHVKVHNGFSVGVSEITASVVAYETLKSNTGYLHNTIRYEVYSHTYAQGWIQTGIILGMSIFSMVGAALLAVYIFKKNCGTLAMQKVADPIKEGAQGFLRVQYITIAVISVPVAVILFFMYWVRDRSPNDPGIDLALLAMVVTVSFILGAFLSGLSGFIGMFVSVRANIRVTAAATRSYREAMNVAIRSGAFAGFLVVSLSVLGVALLFTILYSSIPSRYADPEQIVGMIIGFGFGCSLSALFAQLGGGIYTKAADVGADLVGKVEQNIPEDDIRNPAVIADLVGDNVGDCAGRGSDLFESISAENIGVMILAGSLSANAYPQLNSPLSYILFPLMVHAIGMLSCWVGIFFVRVKDLVIEQPLLEQGVYRQEGTHINTHLEEQQPIMGSRVDDLEDPMRALNIGFAVSSVIATALFIPVCYWMLHTNQFPNAWWNFVLCGLIGIATSWAFVFITVYYTDFNWWPVMRIVEASRTGAATNVIAGISVGFESTAAPTIVIVIAILSSYYLGLNSGIVNEQGTKIGGLFGTAVATIGMLSSSSYILAMDTLGPIVDNAGGIAEMSNLPANIRMITDRLDAVGNTTKALTKGYAIGSASLAAFLLFSAYMDTISSYIGEPFDTVNLARPEVFVGGMLGAALVFMFSSLTIRAVGNAAQTVIDEVRDQFKKFPGIMTYDVKPDYEKCVRIVARSALMQMIAPGILVVATPIIVGFVFRLIGYLTQNHLLGVEVSAGFLMVATITGILMALFLNNAGGAWDNAKKLAEMSTEYGGKGGDIHKATVIGDTIGDPFKDTAGPSIHVLIKLLATITLVIGPLFLNKHVK</sequence>
<dbReference type="GO" id="GO:0009678">
    <property type="term" value="F:diphosphate hydrolysis-driven proton transmembrane transporter activity"/>
    <property type="evidence" value="ECO:0007669"/>
    <property type="project" value="UniProtKB-EC"/>
</dbReference>
<dbReference type="AlphaFoldDB" id="A0AAW2Z2I9"/>
<feature type="transmembrane region" description="Helical" evidence="10">
    <location>
        <begin position="433"/>
        <end position="455"/>
    </location>
</feature>
<feature type="signal peptide" evidence="11">
    <location>
        <begin position="1"/>
        <end position="19"/>
    </location>
</feature>
<feature type="chain" id="PRO_5043475548" description="H(+)-exporting diphosphatase" evidence="11">
    <location>
        <begin position="20"/>
        <end position="923"/>
    </location>
</feature>
<evidence type="ECO:0000256" key="10">
    <source>
        <dbReference type="SAM" id="Phobius"/>
    </source>
</evidence>
<feature type="transmembrane region" description="Helical" evidence="10">
    <location>
        <begin position="238"/>
        <end position="267"/>
    </location>
</feature>
<name>A0AAW2Z2I9_9EUKA</name>
<dbReference type="Proteomes" id="UP001431209">
    <property type="component" value="Unassembled WGS sequence"/>
</dbReference>
<evidence type="ECO:0000256" key="5">
    <source>
        <dbReference type="ARBA" id="ARBA00022842"/>
    </source>
</evidence>
<dbReference type="PIRSF" id="PIRSF001265">
    <property type="entry name" value="H+-PPase"/>
    <property type="match status" value="1"/>
</dbReference>
<evidence type="ECO:0000256" key="11">
    <source>
        <dbReference type="SAM" id="SignalP"/>
    </source>
</evidence>
<evidence type="ECO:0000256" key="8">
    <source>
        <dbReference type="ARBA" id="ARBA00023065"/>
    </source>
</evidence>
<evidence type="ECO:0000256" key="9">
    <source>
        <dbReference type="ARBA" id="ARBA00023136"/>
    </source>
</evidence>
<comment type="subcellular location">
    <subcellularLocation>
        <location evidence="1">Endomembrane system</location>
        <topology evidence="1">Multi-pass membrane protein</topology>
    </subcellularLocation>
</comment>
<evidence type="ECO:0000256" key="6">
    <source>
        <dbReference type="ARBA" id="ARBA00022967"/>
    </source>
</evidence>
<keyword evidence="9 10" id="KW-0472">Membrane</keyword>
<feature type="transmembrane region" description="Helical" evidence="10">
    <location>
        <begin position="899"/>
        <end position="918"/>
    </location>
</feature>
<feature type="transmembrane region" description="Helical" evidence="10">
    <location>
        <begin position="831"/>
        <end position="850"/>
    </location>
</feature>
<keyword evidence="5" id="KW-0460">Magnesium</keyword>
<evidence type="ECO:0000256" key="7">
    <source>
        <dbReference type="ARBA" id="ARBA00022989"/>
    </source>
</evidence>
<dbReference type="GO" id="GO:0004427">
    <property type="term" value="F:inorganic diphosphate phosphatase activity"/>
    <property type="evidence" value="ECO:0007669"/>
    <property type="project" value="InterPro"/>
</dbReference>
<dbReference type="HAMAP" id="MF_01129">
    <property type="entry name" value="PPase_energized_pump"/>
    <property type="match status" value="1"/>
</dbReference>
<dbReference type="NCBIfam" id="TIGR01104">
    <property type="entry name" value="V_PPase"/>
    <property type="match status" value="1"/>
</dbReference>
<feature type="transmembrane region" description="Helical" evidence="10">
    <location>
        <begin position="797"/>
        <end position="819"/>
    </location>
</feature>
<evidence type="ECO:0000256" key="1">
    <source>
        <dbReference type="ARBA" id="ARBA00004127"/>
    </source>
</evidence>
<reference evidence="12 13" key="1">
    <citation type="submission" date="2024-03" db="EMBL/GenBank/DDBJ databases">
        <title>The Acrasis kona genome and developmental transcriptomes reveal deep origins of eukaryotic multicellular pathways.</title>
        <authorList>
            <person name="Sheikh S."/>
            <person name="Fu C.-J."/>
            <person name="Brown M.W."/>
            <person name="Baldauf S.L."/>
        </authorList>
    </citation>
    <scope>NUCLEOTIDE SEQUENCE [LARGE SCALE GENOMIC DNA]</scope>
    <source>
        <strain evidence="12 13">ATCC MYA-3509</strain>
    </source>
</reference>
<keyword evidence="6" id="KW-1278">Translocase</keyword>
<keyword evidence="11" id="KW-0732">Signal</keyword>
<dbReference type="InterPro" id="IPR004131">
    <property type="entry name" value="PPase-energised_H-pump"/>
</dbReference>
<feature type="transmembrane region" description="Helical" evidence="10">
    <location>
        <begin position="328"/>
        <end position="347"/>
    </location>
</feature>
<evidence type="ECO:0000256" key="2">
    <source>
        <dbReference type="ARBA" id="ARBA00013242"/>
    </source>
</evidence>
<feature type="transmembrane region" description="Helical" evidence="10">
    <location>
        <begin position="506"/>
        <end position="527"/>
    </location>
</feature>
<feature type="transmembrane region" description="Helical" evidence="10">
    <location>
        <begin position="204"/>
        <end position="226"/>
    </location>
</feature>
<feature type="transmembrane region" description="Helical" evidence="10">
    <location>
        <begin position="539"/>
        <end position="560"/>
    </location>
</feature>
<dbReference type="Pfam" id="PF03030">
    <property type="entry name" value="H_PPase"/>
    <property type="match status" value="1"/>
</dbReference>
<evidence type="ECO:0000313" key="12">
    <source>
        <dbReference type="EMBL" id="KAL0483580.1"/>
    </source>
</evidence>
<evidence type="ECO:0000256" key="3">
    <source>
        <dbReference type="ARBA" id="ARBA00022448"/>
    </source>
</evidence>
<protein>
    <recommendedName>
        <fullName evidence="2">H(+)-exporting diphosphatase</fullName>
        <ecNumber evidence="2">7.1.3.1</ecNumber>
    </recommendedName>
</protein>
<proteinExistence type="inferred from homology"/>